<dbReference type="EMBL" id="JACOQI010000008">
    <property type="protein sequence ID" value="MBC5770678.1"/>
    <property type="molecule type" value="Genomic_DNA"/>
</dbReference>
<evidence type="ECO:0000313" key="1">
    <source>
        <dbReference type="EMBL" id="MBC5770678.1"/>
    </source>
</evidence>
<keyword evidence="2" id="KW-1185">Reference proteome</keyword>
<accession>A0A923S7Z2</accession>
<gene>
    <name evidence="1" type="ORF">H8Z83_10145</name>
</gene>
<name>A0A923S7Z2_9FIRM</name>
<dbReference type="AlphaFoldDB" id="A0A923S7Z2"/>
<evidence type="ECO:0000313" key="2">
    <source>
        <dbReference type="Proteomes" id="UP000620327"/>
    </source>
</evidence>
<protein>
    <submittedName>
        <fullName evidence="1">Uncharacterized protein</fullName>
    </submittedName>
</protein>
<dbReference type="Proteomes" id="UP000620327">
    <property type="component" value="Unassembled WGS sequence"/>
</dbReference>
<reference evidence="1" key="1">
    <citation type="submission" date="2020-08" db="EMBL/GenBank/DDBJ databases">
        <title>Genome public.</title>
        <authorList>
            <person name="Liu C."/>
            <person name="Sun Q."/>
        </authorList>
    </citation>
    <scope>NUCLEOTIDE SEQUENCE</scope>
    <source>
        <strain evidence="1">BX15</strain>
    </source>
</reference>
<proteinExistence type="predicted"/>
<comment type="caution">
    <text evidence="1">The sequence shown here is derived from an EMBL/GenBank/DDBJ whole genome shotgun (WGS) entry which is preliminary data.</text>
</comment>
<sequence>MFEFTLKIDSAVAELLGLDGDSIIEAFYDPDEDEIVIRVLDEDELDGEFNAPPCNGCPLFCQEHGICLAKTILE</sequence>
<dbReference type="RefSeq" id="WP_187014913.1">
    <property type="nucleotide sequence ID" value="NZ_JACOQI010000008.1"/>
</dbReference>
<organism evidence="1 2">
    <name type="scientific">Dysosmobacter segnis</name>
    <dbReference type="NCBI Taxonomy" id="2763042"/>
    <lineage>
        <taxon>Bacteria</taxon>
        <taxon>Bacillati</taxon>
        <taxon>Bacillota</taxon>
        <taxon>Clostridia</taxon>
        <taxon>Eubacteriales</taxon>
        <taxon>Oscillospiraceae</taxon>
        <taxon>Dysosmobacter</taxon>
    </lineage>
</organism>